<protein>
    <submittedName>
        <fullName evidence="1">Uncharacterized protein</fullName>
    </submittedName>
</protein>
<sequence length="48" mass="5528">MSDGLNYENRIAVGFLLVNFPSSFFIHSRHDVYHPENCHVCSCSRQLS</sequence>
<evidence type="ECO:0000313" key="1">
    <source>
        <dbReference type="EMBL" id="JAE09918.1"/>
    </source>
</evidence>
<dbReference type="AlphaFoldDB" id="A0A0A9FNP7"/>
<organism evidence="1">
    <name type="scientific">Arundo donax</name>
    <name type="common">Giant reed</name>
    <name type="synonym">Donax arundinaceus</name>
    <dbReference type="NCBI Taxonomy" id="35708"/>
    <lineage>
        <taxon>Eukaryota</taxon>
        <taxon>Viridiplantae</taxon>
        <taxon>Streptophyta</taxon>
        <taxon>Embryophyta</taxon>
        <taxon>Tracheophyta</taxon>
        <taxon>Spermatophyta</taxon>
        <taxon>Magnoliopsida</taxon>
        <taxon>Liliopsida</taxon>
        <taxon>Poales</taxon>
        <taxon>Poaceae</taxon>
        <taxon>PACMAD clade</taxon>
        <taxon>Arundinoideae</taxon>
        <taxon>Arundineae</taxon>
        <taxon>Arundo</taxon>
    </lineage>
</organism>
<proteinExistence type="predicted"/>
<dbReference type="EMBL" id="GBRH01187978">
    <property type="protein sequence ID" value="JAE09918.1"/>
    <property type="molecule type" value="Transcribed_RNA"/>
</dbReference>
<accession>A0A0A9FNP7</accession>
<name>A0A0A9FNP7_ARUDO</name>
<reference evidence="1" key="2">
    <citation type="journal article" date="2015" name="Data Brief">
        <title>Shoot transcriptome of the giant reed, Arundo donax.</title>
        <authorList>
            <person name="Barrero R.A."/>
            <person name="Guerrero F.D."/>
            <person name="Moolhuijzen P."/>
            <person name="Goolsby J.A."/>
            <person name="Tidwell J."/>
            <person name="Bellgard S.E."/>
            <person name="Bellgard M.I."/>
        </authorList>
    </citation>
    <scope>NUCLEOTIDE SEQUENCE</scope>
    <source>
        <tissue evidence="1">Shoot tissue taken approximately 20 cm above the soil surface</tissue>
    </source>
</reference>
<reference evidence="1" key="1">
    <citation type="submission" date="2014-09" db="EMBL/GenBank/DDBJ databases">
        <authorList>
            <person name="Magalhaes I.L.F."/>
            <person name="Oliveira U."/>
            <person name="Santos F.R."/>
            <person name="Vidigal T.H.D.A."/>
            <person name="Brescovit A.D."/>
            <person name="Santos A.J."/>
        </authorList>
    </citation>
    <scope>NUCLEOTIDE SEQUENCE</scope>
    <source>
        <tissue evidence="1">Shoot tissue taken approximately 20 cm above the soil surface</tissue>
    </source>
</reference>